<gene>
    <name evidence="2" type="ORF">I7X39_12720</name>
</gene>
<evidence type="ECO:0000256" key="1">
    <source>
        <dbReference type="SAM" id="MobiDB-lite"/>
    </source>
</evidence>
<protein>
    <submittedName>
        <fullName evidence="2">Plasmid recombination protein</fullName>
    </submittedName>
</protein>
<dbReference type="GO" id="GO:0006310">
    <property type="term" value="P:DNA recombination"/>
    <property type="evidence" value="ECO:0007669"/>
    <property type="project" value="InterPro"/>
</dbReference>
<dbReference type="RefSeq" id="WP_198111542.1">
    <property type="nucleotide sequence ID" value="NZ_JAEDAK010000008.1"/>
</dbReference>
<feature type="region of interest" description="Disordered" evidence="1">
    <location>
        <begin position="268"/>
        <end position="341"/>
    </location>
</feature>
<dbReference type="EMBL" id="JAEDAK010000008">
    <property type="protein sequence ID" value="MBH9577766.1"/>
    <property type="molecule type" value="Genomic_DNA"/>
</dbReference>
<dbReference type="Gene3D" id="3.30.930.30">
    <property type="match status" value="1"/>
</dbReference>
<dbReference type="CDD" id="cd17242">
    <property type="entry name" value="MobM_relaxase"/>
    <property type="match status" value="1"/>
</dbReference>
<evidence type="ECO:0000313" key="2">
    <source>
        <dbReference type="EMBL" id="MBH9577766.1"/>
    </source>
</evidence>
<dbReference type="Proteomes" id="UP000613266">
    <property type="component" value="Unassembled WGS sequence"/>
</dbReference>
<dbReference type="InterPro" id="IPR001668">
    <property type="entry name" value="Mob_Pre"/>
</dbReference>
<feature type="compositionally biased region" description="Basic residues" evidence="1">
    <location>
        <begin position="332"/>
        <end position="341"/>
    </location>
</feature>
<evidence type="ECO:0000313" key="3">
    <source>
        <dbReference type="Proteomes" id="UP000613266"/>
    </source>
</evidence>
<comment type="caution">
    <text evidence="2">The sequence shown here is derived from an EMBL/GenBank/DDBJ whole genome shotgun (WGS) entry which is preliminary data.</text>
</comment>
<dbReference type="Pfam" id="PF01076">
    <property type="entry name" value="Mob_Pre"/>
    <property type="match status" value="1"/>
</dbReference>
<name>A0A931J3T2_9BURK</name>
<dbReference type="AlphaFoldDB" id="A0A931J3T2"/>
<reference evidence="2" key="1">
    <citation type="submission" date="2020-12" db="EMBL/GenBank/DDBJ databases">
        <title>The genome sequence of Inhella sp. 1Y17.</title>
        <authorList>
            <person name="Liu Y."/>
        </authorList>
    </citation>
    <scope>NUCLEOTIDE SEQUENCE</scope>
    <source>
        <strain evidence="2">1Y17</strain>
    </source>
</reference>
<organism evidence="2 3">
    <name type="scientific">Inhella proteolytica</name>
    <dbReference type="NCBI Taxonomy" id="2795029"/>
    <lineage>
        <taxon>Bacteria</taxon>
        <taxon>Pseudomonadati</taxon>
        <taxon>Pseudomonadota</taxon>
        <taxon>Betaproteobacteria</taxon>
        <taxon>Burkholderiales</taxon>
        <taxon>Sphaerotilaceae</taxon>
        <taxon>Inhella</taxon>
    </lineage>
</organism>
<feature type="compositionally biased region" description="Pro residues" evidence="1">
    <location>
        <begin position="275"/>
        <end position="291"/>
    </location>
</feature>
<accession>A0A931J3T2</accession>
<sequence length="341" mass="37233">MSGAAFLRFKKLRGSGKLACAARHNRRTIQAEVGASGSIDPRRSHLNETLIGPAHANDVAALAEHHQMTAGISKLRKDAVRAIEAVFSLPQNHTISDKDYFLACTEWAADRFGGHQNILSSDIHRDEAAPHCHVLILPLVKGRMIGSDLVGNKAALQAHFESFFNVVCRRFGLTKAPRLSGPARQTAAAYLLAHIKRIEDAVLRSSLWPTIREVLERDPGPHLASLGLEPPAPPKRLRTMAQIFTSKGKGPSTERSPIGFEQPAEDRSLCSVGFAPPPRPALAHPIAPPDPSADRTEATVGAEDFERVRESDQSPDWFDPETGEFVAPPTNNRRKTKAPHL</sequence>
<keyword evidence="3" id="KW-1185">Reference proteome</keyword>
<proteinExistence type="predicted"/>
<dbReference type="GO" id="GO:0003677">
    <property type="term" value="F:DNA binding"/>
    <property type="evidence" value="ECO:0007669"/>
    <property type="project" value="InterPro"/>
</dbReference>